<keyword evidence="1 2" id="KW-0378">Hydrolase</keyword>
<keyword evidence="3" id="KW-0436">Ligase</keyword>
<proteinExistence type="inferred from homology"/>
<feature type="short sequence motif" description="HXTX 1" evidence="2">
    <location>
        <begin position="89"/>
        <end position="92"/>
    </location>
</feature>
<dbReference type="Gene3D" id="3.90.1140.10">
    <property type="entry name" value="Cyclic phosphodiesterase"/>
    <property type="match status" value="1"/>
</dbReference>
<dbReference type="NCBIfam" id="TIGR02258">
    <property type="entry name" value="2_5_ligase"/>
    <property type="match status" value="1"/>
</dbReference>
<evidence type="ECO:0000313" key="3">
    <source>
        <dbReference type="EMBL" id="OGF65383.1"/>
    </source>
</evidence>
<dbReference type="EMBL" id="MFHH01000007">
    <property type="protein sequence ID" value="OGF65383.1"/>
    <property type="molecule type" value="Genomic_DNA"/>
</dbReference>
<feature type="active site" description="Proton donor" evidence="2">
    <location>
        <position position="89"/>
    </location>
</feature>
<dbReference type="InterPro" id="IPR009097">
    <property type="entry name" value="Cyclic_Pdiesterase"/>
</dbReference>
<dbReference type="Proteomes" id="UP000177451">
    <property type="component" value="Unassembled WGS sequence"/>
</dbReference>
<dbReference type="EC" id="3.1.4.58" evidence="2"/>
<comment type="similarity">
    <text evidence="2">Belongs to the 2H phosphoesterase superfamily. ThpR family.</text>
</comment>
<protein>
    <recommendedName>
        <fullName evidence="2">RNA 2',3'-cyclic phosphodiesterase</fullName>
        <shortName evidence="2">RNA 2',3'-CPDase</shortName>
        <ecNumber evidence="2">3.1.4.58</ecNumber>
    </recommendedName>
</protein>
<dbReference type="Pfam" id="PF13563">
    <property type="entry name" value="2_5_RNA_ligase2"/>
    <property type="match status" value="1"/>
</dbReference>
<dbReference type="SUPFAM" id="SSF55144">
    <property type="entry name" value="LigT-like"/>
    <property type="match status" value="1"/>
</dbReference>
<reference evidence="3 4" key="1">
    <citation type="journal article" date="2016" name="Nat. Commun.">
        <title>Thousands of microbial genomes shed light on interconnected biogeochemical processes in an aquifer system.</title>
        <authorList>
            <person name="Anantharaman K."/>
            <person name="Brown C.T."/>
            <person name="Hug L.A."/>
            <person name="Sharon I."/>
            <person name="Castelle C.J."/>
            <person name="Probst A.J."/>
            <person name="Thomas B.C."/>
            <person name="Singh A."/>
            <person name="Wilkins M.J."/>
            <person name="Karaoz U."/>
            <person name="Brodie E.L."/>
            <person name="Williams K.H."/>
            <person name="Hubbard S.S."/>
            <person name="Banfield J.F."/>
        </authorList>
    </citation>
    <scope>NUCLEOTIDE SEQUENCE [LARGE SCALE GENOMIC DNA]</scope>
</reference>
<comment type="catalytic activity">
    <reaction evidence="2">
        <text>a 3'-end 2',3'-cyclophospho-ribonucleotide-RNA + H2O = a 3'-end 2'-phospho-ribonucleotide-RNA + H(+)</text>
        <dbReference type="Rhea" id="RHEA:11828"/>
        <dbReference type="Rhea" id="RHEA-COMP:10464"/>
        <dbReference type="Rhea" id="RHEA-COMP:17353"/>
        <dbReference type="ChEBI" id="CHEBI:15377"/>
        <dbReference type="ChEBI" id="CHEBI:15378"/>
        <dbReference type="ChEBI" id="CHEBI:83064"/>
        <dbReference type="ChEBI" id="CHEBI:173113"/>
        <dbReference type="EC" id="3.1.4.58"/>
    </reaction>
</comment>
<dbReference type="InterPro" id="IPR004175">
    <property type="entry name" value="RNA_CPDase"/>
</dbReference>
<comment type="function">
    <text evidence="2">Hydrolyzes RNA 2',3'-cyclic phosphodiester to an RNA 2'-phosphomonoester.</text>
</comment>
<dbReference type="PANTHER" id="PTHR35561">
    <property type="entry name" value="RNA 2',3'-CYCLIC PHOSPHODIESTERASE"/>
    <property type="match status" value="1"/>
</dbReference>
<feature type="short sequence motif" description="HXTX 2" evidence="2">
    <location>
        <begin position="170"/>
        <end position="173"/>
    </location>
</feature>
<dbReference type="HAMAP" id="MF_01940">
    <property type="entry name" value="RNA_CPDase"/>
    <property type="match status" value="1"/>
</dbReference>
<dbReference type="GO" id="GO:0008664">
    <property type="term" value="F:RNA 2',3'-cyclic 3'-phosphodiesterase activity"/>
    <property type="evidence" value="ECO:0007669"/>
    <property type="project" value="UniProtKB-EC"/>
</dbReference>
<sequence length="224" mass="26433">MPGNNFNFYFIYKHCLGLYLNQTSKILEIEQKYFMKRRVFIAIKISKPLEDEIKKWTEDFTKIAGWPFDESRFPRQVNHVRWLSKKNLHITIIPPFEVENIELVSDKLKNAEWKINSFNIHFAKASFGPNPRSPSIIWAEGRTPNEILKLKDALEGELQINAGRQSFLTHITLARFRPELFSSFKIKKLNERINWNESVSSFVLMESRASPEEADYEILEEFAF</sequence>
<dbReference type="GO" id="GO:0016874">
    <property type="term" value="F:ligase activity"/>
    <property type="evidence" value="ECO:0007669"/>
    <property type="project" value="UniProtKB-KW"/>
</dbReference>
<name>A0A1F5VPU7_9BACT</name>
<accession>A0A1F5VPU7</accession>
<evidence type="ECO:0000256" key="1">
    <source>
        <dbReference type="ARBA" id="ARBA00022801"/>
    </source>
</evidence>
<evidence type="ECO:0000256" key="2">
    <source>
        <dbReference type="HAMAP-Rule" id="MF_01940"/>
    </source>
</evidence>
<dbReference type="PANTHER" id="PTHR35561:SF1">
    <property type="entry name" value="RNA 2',3'-CYCLIC PHOSPHODIESTERASE"/>
    <property type="match status" value="1"/>
</dbReference>
<feature type="active site" description="Proton acceptor" evidence="2">
    <location>
        <position position="170"/>
    </location>
</feature>
<comment type="caution">
    <text evidence="3">The sequence shown here is derived from an EMBL/GenBank/DDBJ whole genome shotgun (WGS) entry which is preliminary data.</text>
</comment>
<dbReference type="AlphaFoldDB" id="A0A1F5VPU7"/>
<organism evidence="3 4">
    <name type="scientific">Candidatus Giovannonibacteria bacterium RIFCSPHIGHO2_02_42_15</name>
    <dbReference type="NCBI Taxonomy" id="1798329"/>
    <lineage>
        <taxon>Bacteria</taxon>
        <taxon>Candidatus Giovannoniibacteriota</taxon>
    </lineage>
</organism>
<gene>
    <name evidence="3" type="ORF">A2Z53_00700</name>
</gene>
<evidence type="ECO:0000313" key="4">
    <source>
        <dbReference type="Proteomes" id="UP000177451"/>
    </source>
</evidence>
<dbReference type="GO" id="GO:0004113">
    <property type="term" value="F:2',3'-cyclic-nucleotide 3'-phosphodiesterase activity"/>
    <property type="evidence" value="ECO:0007669"/>
    <property type="project" value="InterPro"/>
</dbReference>